<evidence type="ECO:0000259" key="1">
    <source>
        <dbReference type="Pfam" id="PF13456"/>
    </source>
</evidence>
<accession>A0A2P5FTZ2</accession>
<protein>
    <submittedName>
        <fullName evidence="2">Ribonuclease H-like domain containing protein</fullName>
    </submittedName>
</protein>
<dbReference type="STRING" id="63057.A0A2P5FTZ2"/>
<dbReference type="PANTHER" id="PTHR47074:SF11">
    <property type="entry name" value="REVERSE TRANSCRIPTASE-LIKE PROTEIN"/>
    <property type="match status" value="1"/>
</dbReference>
<dbReference type="PANTHER" id="PTHR47074">
    <property type="entry name" value="BNAC02G40300D PROTEIN"/>
    <property type="match status" value="1"/>
</dbReference>
<dbReference type="InterPro" id="IPR002156">
    <property type="entry name" value="RNaseH_domain"/>
</dbReference>
<dbReference type="EMBL" id="JXTC01000009">
    <property type="protein sequence ID" value="POO01239.1"/>
    <property type="molecule type" value="Genomic_DNA"/>
</dbReference>
<dbReference type="Proteomes" id="UP000237000">
    <property type="component" value="Unassembled WGS sequence"/>
</dbReference>
<dbReference type="InterPro" id="IPR036397">
    <property type="entry name" value="RNaseH_sf"/>
</dbReference>
<evidence type="ECO:0000313" key="2">
    <source>
        <dbReference type="EMBL" id="POO01239.1"/>
    </source>
</evidence>
<dbReference type="OrthoDB" id="1297712at2759"/>
<name>A0A2P5FTZ2_TREOI</name>
<dbReference type="SUPFAM" id="SSF53098">
    <property type="entry name" value="Ribonuclease H-like"/>
    <property type="match status" value="1"/>
</dbReference>
<dbReference type="CDD" id="cd06222">
    <property type="entry name" value="RNase_H_like"/>
    <property type="match status" value="1"/>
</dbReference>
<dbReference type="GO" id="GO:0003676">
    <property type="term" value="F:nucleic acid binding"/>
    <property type="evidence" value="ECO:0007669"/>
    <property type="project" value="InterPro"/>
</dbReference>
<dbReference type="Gene3D" id="3.30.420.10">
    <property type="entry name" value="Ribonuclease H-like superfamily/Ribonuclease H"/>
    <property type="match status" value="1"/>
</dbReference>
<keyword evidence="3" id="KW-1185">Reference proteome</keyword>
<feature type="domain" description="RNase H type-1" evidence="1">
    <location>
        <begin position="104"/>
        <end position="223"/>
    </location>
</feature>
<organism evidence="2 3">
    <name type="scientific">Trema orientale</name>
    <name type="common">Charcoal tree</name>
    <name type="synonym">Celtis orientalis</name>
    <dbReference type="NCBI Taxonomy" id="63057"/>
    <lineage>
        <taxon>Eukaryota</taxon>
        <taxon>Viridiplantae</taxon>
        <taxon>Streptophyta</taxon>
        <taxon>Embryophyta</taxon>
        <taxon>Tracheophyta</taxon>
        <taxon>Spermatophyta</taxon>
        <taxon>Magnoliopsida</taxon>
        <taxon>eudicotyledons</taxon>
        <taxon>Gunneridae</taxon>
        <taxon>Pentapetalae</taxon>
        <taxon>rosids</taxon>
        <taxon>fabids</taxon>
        <taxon>Rosales</taxon>
        <taxon>Cannabaceae</taxon>
        <taxon>Trema</taxon>
    </lineage>
</organism>
<sequence>MSPWSFRMDNVNMFSCEDLINFLYSELDTTTRDMVVLYASCLFEQIWRARNDIVFDSKPFDLFGIHNWIQTQFSEFLCEKGKNEGRLIRNLNWLPPPEGWLKVNTDVCMRDSGGVSAAIVRDSSGFILAAYARPTTFFDPLLAEIAAFLEGIRLVLDLGMDTVVFEGDCEVIANSIKSTSEELNWDARSMLMDCKALLQQLQVWEVCSVPREANKTAHNLAKWSSDVNTFGLFKASALPYFICNLDLADQ</sequence>
<gene>
    <name evidence="2" type="ORF">TorRG33x02_029930</name>
</gene>
<dbReference type="Pfam" id="PF13456">
    <property type="entry name" value="RVT_3"/>
    <property type="match status" value="1"/>
</dbReference>
<dbReference type="InterPro" id="IPR052929">
    <property type="entry name" value="RNase_H-like_EbsB-rel"/>
</dbReference>
<dbReference type="AlphaFoldDB" id="A0A2P5FTZ2"/>
<proteinExistence type="predicted"/>
<evidence type="ECO:0000313" key="3">
    <source>
        <dbReference type="Proteomes" id="UP000237000"/>
    </source>
</evidence>
<dbReference type="InParanoid" id="A0A2P5FTZ2"/>
<reference evidence="3" key="1">
    <citation type="submission" date="2016-06" db="EMBL/GenBank/DDBJ databases">
        <title>Parallel loss of symbiosis genes in relatives of nitrogen-fixing non-legume Parasponia.</title>
        <authorList>
            <person name="Van Velzen R."/>
            <person name="Holmer R."/>
            <person name="Bu F."/>
            <person name="Rutten L."/>
            <person name="Van Zeijl A."/>
            <person name="Liu W."/>
            <person name="Santuari L."/>
            <person name="Cao Q."/>
            <person name="Sharma T."/>
            <person name="Shen D."/>
            <person name="Roswanjaya Y."/>
            <person name="Wardhani T."/>
            <person name="Kalhor M.S."/>
            <person name="Jansen J."/>
            <person name="Van den Hoogen J."/>
            <person name="Gungor B."/>
            <person name="Hartog M."/>
            <person name="Hontelez J."/>
            <person name="Verver J."/>
            <person name="Yang W.-C."/>
            <person name="Schijlen E."/>
            <person name="Repin R."/>
            <person name="Schilthuizen M."/>
            <person name="Schranz E."/>
            <person name="Heidstra R."/>
            <person name="Miyata K."/>
            <person name="Fedorova E."/>
            <person name="Kohlen W."/>
            <person name="Bisseling T."/>
            <person name="Smit S."/>
            <person name="Geurts R."/>
        </authorList>
    </citation>
    <scope>NUCLEOTIDE SEQUENCE [LARGE SCALE GENOMIC DNA]</scope>
    <source>
        <strain evidence="3">cv. RG33-2</strain>
    </source>
</reference>
<dbReference type="InterPro" id="IPR044730">
    <property type="entry name" value="RNase_H-like_dom_plant"/>
</dbReference>
<dbReference type="GO" id="GO:0004523">
    <property type="term" value="F:RNA-DNA hybrid ribonuclease activity"/>
    <property type="evidence" value="ECO:0007669"/>
    <property type="project" value="InterPro"/>
</dbReference>
<dbReference type="InterPro" id="IPR012337">
    <property type="entry name" value="RNaseH-like_sf"/>
</dbReference>
<comment type="caution">
    <text evidence="2">The sequence shown here is derived from an EMBL/GenBank/DDBJ whole genome shotgun (WGS) entry which is preliminary data.</text>
</comment>